<dbReference type="Proteomes" id="UP000789860">
    <property type="component" value="Unassembled WGS sequence"/>
</dbReference>
<organism evidence="1 2">
    <name type="scientific">Scutellospora calospora</name>
    <dbReference type="NCBI Taxonomy" id="85575"/>
    <lineage>
        <taxon>Eukaryota</taxon>
        <taxon>Fungi</taxon>
        <taxon>Fungi incertae sedis</taxon>
        <taxon>Mucoromycota</taxon>
        <taxon>Glomeromycotina</taxon>
        <taxon>Glomeromycetes</taxon>
        <taxon>Diversisporales</taxon>
        <taxon>Gigasporaceae</taxon>
        <taxon>Scutellospora</taxon>
    </lineage>
</organism>
<accession>A0ACA9PC91</accession>
<evidence type="ECO:0000313" key="1">
    <source>
        <dbReference type="EMBL" id="CAG8701559.1"/>
    </source>
</evidence>
<sequence>AYYEYEEKLYLSADNEEKLATILADRVVNPDIDYITYLYKKFYISQLGA</sequence>
<reference evidence="1" key="1">
    <citation type="submission" date="2021-06" db="EMBL/GenBank/DDBJ databases">
        <authorList>
            <person name="Kallberg Y."/>
            <person name="Tangrot J."/>
            <person name="Rosling A."/>
        </authorList>
    </citation>
    <scope>NUCLEOTIDE SEQUENCE</scope>
    <source>
        <strain evidence="1">AU212A</strain>
    </source>
</reference>
<comment type="caution">
    <text evidence="1">The sequence shown here is derived from an EMBL/GenBank/DDBJ whole genome shotgun (WGS) entry which is preliminary data.</text>
</comment>
<proteinExistence type="predicted"/>
<dbReference type="EMBL" id="CAJVPM010039720">
    <property type="protein sequence ID" value="CAG8701559.1"/>
    <property type="molecule type" value="Genomic_DNA"/>
</dbReference>
<name>A0ACA9PC91_9GLOM</name>
<protein>
    <submittedName>
        <fullName evidence="1">766_t:CDS:1</fullName>
    </submittedName>
</protein>
<keyword evidence="2" id="KW-1185">Reference proteome</keyword>
<evidence type="ECO:0000313" key="2">
    <source>
        <dbReference type="Proteomes" id="UP000789860"/>
    </source>
</evidence>
<gene>
    <name evidence="1" type="ORF">SCALOS_LOCUS10514</name>
</gene>
<feature type="non-terminal residue" evidence="1">
    <location>
        <position position="1"/>
    </location>
</feature>